<reference evidence="3 4" key="1">
    <citation type="submission" date="2018-06" db="EMBL/GenBank/DDBJ databases">
        <authorList>
            <consortium name="Pathogen Informatics"/>
            <person name="Doyle S."/>
        </authorList>
    </citation>
    <scope>NUCLEOTIDE SEQUENCE [LARGE SCALE GENOMIC DNA]</scope>
    <source>
        <strain evidence="3 4">NCTC10289</strain>
    </source>
</reference>
<sequence>MSISEDYSLPAFVVRSIAARGDVITEADSAMVQVALLAANQLEKEFLAGGERATKAMYMIPHFKNLMTDFGCLPAARAELDALLKRLKETGSEPGPEDKEVKNEIAARRARIRGRA</sequence>
<evidence type="ECO:0000313" key="3">
    <source>
        <dbReference type="EMBL" id="STC77482.1"/>
    </source>
</evidence>
<evidence type="ECO:0000313" key="4">
    <source>
        <dbReference type="Proteomes" id="UP000254287"/>
    </source>
</evidence>
<name>A0A376CYC2_9CORY</name>
<feature type="compositionally biased region" description="Basic and acidic residues" evidence="1">
    <location>
        <begin position="89"/>
        <end position="107"/>
    </location>
</feature>
<evidence type="ECO:0000259" key="2">
    <source>
        <dbReference type="Pfam" id="PF23931"/>
    </source>
</evidence>
<dbReference type="RefSeq" id="WP_115021826.1">
    <property type="nucleotide sequence ID" value="NZ_CP069533.1"/>
</dbReference>
<protein>
    <recommendedName>
        <fullName evidence="2">Terminase small subunit actinomycetes phage-type domain-containing protein</fullName>
    </recommendedName>
</protein>
<evidence type="ECO:0000256" key="1">
    <source>
        <dbReference type="SAM" id="MobiDB-lite"/>
    </source>
</evidence>
<gene>
    <name evidence="3" type="ORF">NCTC10289_01273</name>
</gene>
<organism evidence="3 4">
    <name type="scientific">Corynebacterium minutissimum</name>
    <dbReference type="NCBI Taxonomy" id="38301"/>
    <lineage>
        <taxon>Bacteria</taxon>
        <taxon>Bacillati</taxon>
        <taxon>Actinomycetota</taxon>
        <taxon>Actinomycetes</taxon>
        <taxon>Mycobacteriales</taxon>
        <taxon>Corynebacteriaceae</taxon>
        <taxon>Corynebacterium</taxon>
    </lineage>
</organism>
<proteinExistence type="predicted"/>
<dbReference type="Proteomes" id="UP000254287">
    <property type="component" value="Unassembled WGS sequence"/>
</dbReference>
<feature type="domain" description="Terminase small subunit actinomycetes phage-type" evidence="2">
    <location>
        <begin position="16"/>
        <end position="110"/>
    </location>
</feature>
<feature type="region of interest" description="Disordered" evidence="1">
    <location>
        <begin position="89"/>
        <end position="116"/>
    </location>
</feature>
<dbReference type="AlphaFoldDB" id="A0A376CYC2"/>
<dbReference type="Pfam" id="PF23931">
    <property type="entry name" value="Terminase_6"/>
    <property type="match status" value="1"/>
</dbReference>
<dbReference type="InterPro" id="IPR057630">
    <property type="entry name" value="Terminase_6"/>
</dbReference>
<accession>A0A376CYC2</accession>
<dbReference type="EMBL" id="UFXP01000001">
    <property type="protein sequence ID" value="STC77482.1"/>
    <property type="molecule type" value="Genomic_DNA"/>
</dbReference>